<dbReference type="PROSITE" id="PS50901">
    <property type="entry name" value="FTSK"/>
    <property type="match status" value="1"/>
</dbReference>
<feature type="binding site" evidence="3">
    <location>
        <begin position="31"/>
        <end position="38"/>
    </location>
    <ligand>
        <name>ATP</name>
        <dbReference type="ChEBI" id="CHEBI:30616"/>
    </ligand>
</feature>
<evidence type="ECO:0000256" key="2">
    <source>
        <dbReference type="ARBA" id="ARBA00022840"/>
    </source>
</evidence>
<dbReference type="AlphaFoldDB" id="A0AA41Q5F6"/>
<dbReference type="PANTHER" id="PTHR22683">
    <property type="entry name" value="SPORULATION PROTEIN RELATED"/>
    <property type="match status" value="1"/>
</dbReference>
<dbReference type="SUPFAM" id="SSF52540">
    <property type="entry name" value="P-loop containing nucleoside triphosphate hydrolases"/>
    <property type="match status" value="1"/>
</dbReference>
<evidence type="ECO:0000256" key="1">
    <source>
        <dbReference type="ARBA" id="ARBA00022741"/>
    </source>
</evidence>
<dbReference type="PANTHER" id="PTHR22683:SF41">
    <property type="entry name" value="DNA TRANSLOCASE FTSK"/>
    <property type="match status" value="1"/>
</dbReference>
<proteinExistence type="predicted"/>
<gene>
    <name evidence="5" type="ORF">LZ495_29440</name>
</gene>
<dbReference type="Gene3D" id="3.40.50.300">
    <property type="entry name" value="P-loop containing nucleotide triphosphate hydrolases"/>
    <property type="match status" value="1"/>
</dbReference>
<protein>
    <recommendedName>
        <fullName evidence="4">FtsK domain-containing protein</fullName>
    </recommendedName>
</protein>
<dbReference type="Pfam" id="PF01580">
    <property type="entry name" value="FtsK_SpoIIIE"/>
    <property type="match status" value="1"/>
</dbReference>
<dbReference type="Proteomes" id="UP001165378">
    <property type="component" value="Unassembled WGS sequence"/>
</dbReference>
<sequence>MGLTSVLLGRDEVREEIRLRLSGVPGMTVVGLPGYGKTQLIMHLVGELADCPYVQFAFLDGKGGPDYDDVAPRAFVHLGDDIKEALELVRYLYELMQQRQGALREHLGVKNLWHVGPSALWPLIVLVVDEAHTFFYTGKGTTREEAAAAHELVRLIEQLVKKGRNVGFFTVLLTQKGTGDAIPTQIRDVCTLKVAFAVATMEAADAGLGQAIRMYPDAHPMFLQDPKYIGVATIAREGAKGFTRVRIPTVDEDAVAERAHKYRFLASDPAGLFDVACRTLGSPGPVPLPVPDVDADDGADLVA</sequence>
<comment type="caution">
    <text evidence="5">The sequence shown here is derived from an EMBL/GenBank/DDBJ whole genome shotgun (WGS) entry which is preliminary data.</text>
</comment>
<dbReference type="GO" id="GO:0003677">
    <property type="term" value="F:DNA binding"/>
    <property type="evidence" value="ECO:0007669"/>
    <property type="project" value="InterPro"/>
</dbReference>
<dbReference type="RefSeq" id="WP_235055987.1">
    <property type="nucleotide sequence ID" value="NZ_JAKFHA010000023.1"/>
</dbReference>
<name>A0AA41Q5F6_9ACTN</name>
<organism evidence="5 6">
    <name type="scientific">Yinghuangia soli</name>
    <dbReference type="NCBI Taxonomy" id="2908204"/>
    <lineage>
        <taxon>Bacteria</taxon>
        <taxon>Bacillati</taxon>
        <taxon>Actinomycetota</taxon>
        <taxon>Actinomycetes</taxon>
        <taxon>Kitasatosporales</taxon>
        <taxon>Streptomycetaceae</taxon>
        <taxon>Yinghuangia</taxon>
    </lineage>
</organism>
<dbReference type="InterPro" id="IPR002543">
    <property type="entry name" value="FtsK_dom"/>
</dbReference>
<dbReference type="EMBL" id="JAKFHA010000023">
    <property type="protein sequence ID" value="MCF2531320.1"/>
    <property type="molecule type" value="Genomic_DNA"/>
</dbReference>
<evidence type="ECO:0000259" key="4">
    <source>
        <dbReference type="PROSITE" id="PS50901"/>
    </source>
</evidence>
<dbReference type="InterPro" id="IPR050206">
    <property type="entry name" value="FtsK/SpoIIIE/SftA"/>
</dbReference>
<evidence type="ECO:0000313" key="5">
    <source>
        <dbReference type="EMBL" id="MCF2531320.1"/>
    </source>
</evidence>
<keyword evidence="1 3" id="KW-0547">Nucleotide-binding</keyword>
<feature type="domain" description="FtsK" evidence="4">
    <location>
        <begin position="14"/>
        <end position="205"/>
    </location>
</feature>
<accession>A0AA41Q5F6</accession>
<dbReference type="GO" id="GO:0005524">
    <property type="term" value="F:ATP binding"/>
    <property type="evidence" value="ECO:0007669"/>
    <property type="project" value="UniProtKB-UniRule"/>
</dbReference>
<evidence type="ECO:0000313" key="6">
    <source>
        <dbReference type="Proteomes" id="UP001165378"/>
    </source>
</evidence>
<keyword evidence="2 3" id="KW-0067">ATP-binding</keyword>
<reference evidence="5" key="1">
    <citation type="submission" date="2022-01" db="EMBL/GenBank/DDBJ databases">
        <title>Genome-Based Taxonomic Classification of the Phylum Actinobacteria.</title>
        <authorList>
            <person name="Gao Y."/>
        </authorList>
    </citation>
    <scope>NUCLEOTIDE SEQUENCE</scope>
    <source>
        <strain evidence="5">KLBMP 8922</strain>
    </source>
</reference>
<evidence type="ECO:0000256" key="3">
    <source>
        <dbReference type="PROSITE-ProRule" id="PRU00289"/>
    </source>
</evidence>
<keyword evidence="6" id="KW-1185">Reference proteome</keyword>
<dbReference type="InterPro" id="IPR027417">
    <property type="entry name" value="P-loop_NTPase"/>
</dbReference>